<dbReference type="HAMAP" id="MF_00416">
    <property type="entry name" value="FlgI"/>
    <property type="match status" value="1"/>
</dbReference>
<evidence type="ECO:0000256" key="2">
    <source>
        <dbReference type="ARBA" id="ARBA00004117"/>
    </source>
</evidence>
<dbReference type="Pfam" id="PF02119">
    <property type="entry name" value="FlgI"/>
    <property type="match status" value="1"/>
</dbReference>
<comment type="similarity">
    <text evidence="5">Belongs to the FlgI family.</text>
</comment>
<dbReference type="InterPro" id="IPR001782">
    <property type="entry name" value="Flag_FlgI"/>
</dbReference>
<comment type="subunit">
    <text evidence="5">The basal body constitutes a major portion of the flagellar organelle and consists of four rings (L,P,S, and M) mounted on a central rod.</text>
</comment>
<dbReference type="AlphaFoldDB" id="A0A4Y6PSX3"/>
<dbReference type="OrthoDB" id="9786431at2"/>
<evidence type="ECO:0000256" key="1">
    <source>
        <dbReference type="ARBA" id="ARBA00002591"/>
    </source>
</evidence>
<dbReference type="PANTHER" id="PTHR30381">
    <property type="entry name" value="FLAGELLAR P-RING PERIPLASMIC PROTEIN FLGI"/>
    <property type="match status" value="1"/>
</dbReference>
<evidence type="ECO:0000313" key="7">
    <source>
        <dbReference type="EMBL" id="QDG51350.1"/>
    </source>
</evidence>
<sequence>MDVMKQLTHIIAFLLALLVMLPADAEAVRIKDIAYVQGVRENQLLGYGLVVGLDGTGDVGRSALTVQSTASMLSRMGIKVDKKKLQTKNVAAVMVTAQLPPFAQSGQKLDVTVSSMGNARSLKGGTLLMSPLRGPDGKIYAMAQGSVSVGGYSASGVGGNSVTKNHVTAGRIPDGALVERSVALDLSQKTEIRLILHQADFTTAVGIARTVSELFAEDEPAQDANAQPDPNAQQDPNAQPAEESDKPEPFQGIASATDASTVRVKVPDNFSDHVPQFIAILERIDVQRSTVAKVIINERTGTVVLGGDVTLGPVAIAHGNLNVAISTDYRASQPNALGAGQTTVTPDSDVSANEQDRALRVVAPEATIGDVVAGLNALGATPRDLVAILQAIKSAGALNAKLVIQ</sequence>
<gene>
    <name evidence="5" type="primary">flgI</name>
    <name evidence="7" type="ORF">FIV42_11535</name>
</gene>
<dbReference type="GO" id="GO:0005198">
    <property type="term" value="F:structural molecule activity"/>
    <property type="evidence" value="ECO:0007669"/>
    <property type="project" value="InterPro"/>
</dbReference>
<comment type="function">
    <text evidence="1 5">Assembles around the rod to form the L-ring and probably protects the motor/basal body from shearing forces during rotation.</text>
</comment>
<accession>A0A4Y6PSX3</accession>
<name>A0A4Y6PSX3_PERCE</name>
<proteinExistence type="inferred from homology"/>
<keyword evidence="7" id="KW-0969">Cilium</keyword>
<protein>
    <recommendedName>
        <fullName evidence="5">Flagellar P-ring protein</fullName>
    </recommendedName>
    <alternativeName>
        <fullName evidence="5">Basal body P-ring protein</fullName>
    </alternativeName>
</protein>
<dbReference type="GO" id="GO:0030288">
    <property type="term" value="C:outer membrane-bounded periplasmic space"/>
    <property type="evidence" value="ECO:0007669"/>
    <property type="project" value="InterPro"/>
</dbReference>
<dbReference type="EMBL" id="CP041186">
    <property type="protein sequence ID" value="QDG51350.1"/>
    <property type="molecule type" value="Genomic_DNA"/>
</dbReference>
<reference evidence="7 8" key="1">
    <citation type="submission" date="2019-06" db="EMBL/GenBank/DDBJ databases">
        <title>Persicimonas caeni gen. nov., sp. nov., a predatory bacterium isolated from solar saltern.</title>
        <authorList>
            <person name="Wang S."/>
        </authorList>
    </citation>
    <scope>NUCLEOTIDE SEQUENCE [LARGE SCALE GENOMIC DNA]</scope>
    <source>
        <strain evidence="7 8">YN101</strain>
    </source>
</reference>
<keyword evidence="7" id="KW-0966">Cell projection</keyword>
<keyword evidence="7" id="KW-0282">Flagellum</keyword>
<evidence type="ECO:0000256" key="3">
    <source>
        <dbReference type="ARBA" id="ARBA00022729"/>
    </source>
</evidence>
<dbReference type="PANTHER" id="PTHR30381:SF0">
    <property type="entry name" value="FLAGELLAR P-RING PROTEIN"/>
    <property type="match status" value="1"/>
</dbReference>
<evidence type="ECO:0000256" key="6">
    <source>
        <dbReference type="SAM" id="MobiDB-lite"/>
    </source>
</evidence>
<organism evidence="7 8">
    <name type="scientific">Persicimonas caeni</name>
    <dbReference type="NCBI Taxonomy" id="2292766"/>
    <lineage>
        <taxon>Bacteria</taxon>
        <taxon>Deltaproteobacteria</taxon>
        <taxon>Bradymonadales</taxon>
        <taxon>Bradymonadaceae</taxon>
        <taxon>Persicimonas</taxon>
    </lineage>
</organism>
<dbReference type="GO" id="GO:0009428">
    <property type="term" value="C:bacterial-type flagellum basal body, distal rod, P ring"/>
    <property type="evidence" value="ECO:0007669"/>
    <property type="project" value="InterPro"/>
</dbReference>
<evidence type="ECO:0000313" key="8">
    <source>
        <dbReference type="Proteomes" id="UP000315995"/>
    </source>
</evidence>
<keyword evidence="4 5" id="KW-0975">Bacterial flagellum</keyword>
<feature type="region of interest" description="Disordered" evidence="6">
    <location>
        <begin position="219"/>
        <end position="252"/>
    </location>
</feature>
<keyword evidence="8" id="KW-1185">Reference proteome</keyword>
<dbReference type="GO" id="GO:0071973">
    <property type="term" value="P:bacterial-type flagellum-dependent cell motility"/>
    <property type="evidence" value="ECO:0007669"/>
    <property type="project" value="InterPro"/>
</dbReference>
<comment type="subcellular location">
    <subcellularLocation>
        <location evidence="2 5">Bacterial flagellum basal body</location>
    </subcellularLocation>
</comment>
<accession>A0A5B8Y4J8</accession>
<evidence type="ECO:0000256" key="5">
    <source>
        <dbReference type="HAMAP-Rule" id="MF_00416"/>
    </source>
</evidence>
<feature type="compositionally biased region" description="Polar residues" evidence="6">
    <location>
        <begin position="224"/>
        <end position="237"/>
    </location>
</feature>
<dbReference type="Proteomes" id="UP000315995">
    <property type="component" value="Chromosome"/>
</dbReference>
<dbReference type="PRINTS" id="PR01010">
    <property type="entry name" value="FLGPRINGFLGI"/>
</dbReference>
<evidence type="ECO:0000256" key="4">
    <source>
        <dbReference type="ARBA" id="ARBA00023143"/>
    </source>
</evidence>
<keyword evidence="3" id="KW-0732">Signal</keyword>